<accession>A0A498KWN3</accession>
<gene>
    <name evidence="1" type="ORF">EAF64_05545</name>
</gene>
<keyword evidence="2" id="KW-1185">Reference proteome</keyword>
<dbReference type="RefSeq" id="WP_129067994.1">
    <property type="nucleotide sequence ID" value="NZ_RDFA01000002.1"/>
</dbReference>
<evidence type="ECO:0000313" key="1">
    <source>
        <dbReference type="EMBL" id="RXK50030.1"/>
    </source>
</evidence>
<dbReference type="EMBL" id="RDFA01000002">
    <property type="protein sequence ID" value="RXK50030.1"/>
    <property type="molecule type" value="Genomic_DNA"/>
</dbReference>
<sequence length="93" mass="9911">MSKEASEQVTYSAAQLRKRVTEGAVNEAHPHTGLAPDADPRELLNTLATAFDPAAHPGLDSVADSELYQTILRNEATDALTDAVEAGNARQTH</sequence>
<dbReference type="Proteomes" id="UP000289691">
    <property type="component" value="Unassembled WGS sequence"/>
</dbReference>
<comment type="caution">
    <text evidence="1">The sequence shown here is derived from an EMBL/GenBank/DDBJ whole genome shotgun (WGS) entry which is preliminary data.</text>
</comment>
<protein>
    <submittedName>
        <fullName evidence="1">Uncharacterized protein</fullName>
    </submittedName>
</protein>
<dbReference type="AlphaFoldDB" id="A0A498KWN3"/>
<reference evidence="1 2" key="1">
    <citation type="submission" date="2019-01" db="EMBL/GenBank/DDBJ databases">
        <title>Halorientalis sp. F13-25 a new haloarchaeum isolated from hypersaline water.</title>
        <authorList>
            <person name="Ana D.-V."/>
            <person name="Cristina S.-P."/>
            <person name="Antonio V."/>
        </authorList>
    </citation>
    <scope>NUCLEOTIDE SEQUENCE [LARGE SCALE GENOMIC DNA]</scope>
    <source>
        <strain evidence="1 2">F13-25</strain>
    </source>
</reference>
<evidence type="ECO:0000313" key="2">
    <source>
        <dbReference type="Proteomes" id="UP000289691"/>
    </source>
</evidence>
<dbReference type="OrthoDB" id="287210at2157"/>
<name>A0A498KWN3_9EURY</name>
<proteinExistence type="predicted"/>
<organism evidence="1 2">
    <name type="scientific">Halorientalis pallida</name>
    <dbReference type="NCBI Taxonomy" id="2479928"/>
    <lineage>
        <taxon>Archaea</taxon>
        <taxon>Methanobacteriati</taxon>
        <taxon>Methanobacteriota</taxon>
        <taxon>Stenosarchaea group</taxon>
        <taxon>Halobacteria</taxon>
        <taxon>Halobacteriales</taxon>
        <taxon>Haloarculaceae</taxon>
        <taxon>Halorientalis</taxon>
    </lineage>
</organism>